<dbReference type="InterPro" id="IPR021215">
    <property type="entry name" value="DUF2752"/>
</dbReference>
<dbReference type="AlphaFoldDB" id="A0A3E3I2Q0"/>
<sequence>MKKTVGVILKRIGRDIRQYKWAGAAFLIYYIVVKAVFHAFCPLLILTGLPCPGCGTTRALIYIFRGQFGRAWQLNPCAFLMVLFGVYFVYMRYVKGKKVKYAMEILAAAAALMLLVYIYRMVTEFPGYPPMTFRRDNILNRIFPFYNDFLRHLFGI</sequence>
<protein>
    <submittedName>
        <fullName evidence="2">DUF2752 domain-containing protein</fullName>
    </submittedName>
</protein>
<keyword evidence="1" id="KW-1133">Transmembrane helix</keyword>
<keyword evidence="1" id="KW-0472">Membrane</keyword>
<dbReference type="RefSeq" id="WP_117544906.1">
    <property type="nucleotide sequence ID" value="NZ_JBKUNB010000009.1"/>
</dbReference>
<dbReference type="EMBL" id="QVLV01000010">
    <property type="protein sequence ID" value="RGE58936.1"/>
    <property type="molecule type" value="Genomic_DNA"/>
</dbReference>
<dbReference type="GeneID" id="97988365"/>
<organism evidence="2 3">
    <name type="scientific">Eisenbergiella massiliensis</name>
    <dbReference type="NCBI Taxonomy" id="1720294"/>
    <lineage>
        <taxon>Bacteria</taxon>
        <taxon>Bacillati</taxon>
        <taxon>Bacillota</taxon>
        <taxon>Clostridia</taxon>
        <taxon>Lachnospirales</taxon>
        <taxon>Lachnospiraceae</taxon>
        <taxon>Eisenbergiella</taxon>
    </lineage>
</organism>
<feature type="transmembrane region" description="Helical" evidence="1">
    <location>
        <begin position="21"/>
        <end position="40"/>
    </location>
</feature>
<gene>
    <name evidence="2" type="ORF">DXC51_16185</name>
</gene>
<reference evidence="2" key="1">
    <citation type="submission" date="2018-08" db="EMBL/GenBank/DDBJ databases">
        <title>A genome reference for cultivated species of the human gut microbiota.</title>
        <authorList>
            <person name="Zou Y."/>
            <person name="Xue W."/>
            <person name="Luo G."/>
        </authorList>
    </citation>
    <scope>NUCLEOTIDE SEQUENCE [LARGE SCALE GENOMIC DNA]</scope>
    <source>
        <strain evidence="2">TF05-5AC</strain>
    </source>
</reference>
<evidence type="ECO:0000256" key="1">
    <source>
        <dbReference type="SAM" id="Phobius"/>
    </source>
</evidence>
<proteinExistence type="predicted"/>
<dbReference type="Proteomes" id="UP000260812">
    <property type="component" value="Unassembled WGS sequence"/>
</dbReference>
<evidence type="ECO:0000313" key="2">
    <source>
        <dbReference type="EMBL" id="RGE58936.1"/>
    </source>
</evidence>
<feature type="transmembrane region" description="Helical" evidence="1">
    <location>
        <begin position="102"/>
        <end position="122"/>
    </location>
</feature>
<dbReference type="Pfam" id="PF10825">
    <property type="entry name" value="DUF2752"/>
    <property type="match status" value="1"/>
</dbReference>
<comment type="caution">
    <text evidence="2">The sequence shown here is derived from an EMBL/GenBank/DDBJ whole genome shotgun (WGS) entry which is preliminary data.</text>
</comment>
<accession>A0A3E3I2Q0</accession>
<feature type="transmembrane region" description="Helical" evidence="1">
    <location>
        <begin position="72"/>
        <end position="90"/>
    </location>
</feature>
<keyword evidence="3" id="KW-1185">Reference proteome</keyword>
<keyword evidence="1" id="KW-0812">Transmembrane</keyword>
<evidence type="ECO:0000313" key="3">
    <source>
        <dbReference type="Proteomes" id="UP000260812"/>
    </source>
</evidence>
<name>A0A3E3I2Q0_9FIRM</name>